<dbReference type="InterPro" id="IPR052919">
    <property type="entry name" value="TA_system_RNase"/>
</dbReference>
<name>A0A0C2LYN2_9RICK</name>
<accession>A0A0C2LYN2</accession>
<gene>
    <name evidence="2" type="ORF">SB78_05590</name>
</gene>
<dbReference type="PANTHER" id="PTHR36173">
    <property type="entry name" value="RIBONUCLEASE VAPC16-RELATED"/>
    <property type="match status" value="1"/>
</dbReference>
<keyword evidence="3" id="KW-1185">Reference proteome</keyword>
<proteinExistence type="predicted"/>
<evidence type="ECO:0000313" key="3">
    <source>
        <dbReference type="Proteomes" id="UP000031952"/>
    </source>
</evidence>
<dbReference type="RefSeq" id="WP_041079219.1">
    <property type="nucleotide sequence ID" value="NZ_JWSW01000063.1"/>
</dbReference>
<dbReference type="CDD" id="cd09872">
    <property type="entry name" value="PIN_Sll0205-like"/>
    <property type="match status" value="1"/>
</dbReference>
<dbReference type="Pfam" id="PF01850">
    <property type="entry name" value="PIN"/>
    <property type="match status" value="1"/>
</dbReference>
<dbReference type="PANTHER" id="PTHR36173:SF1">
    <property type="entry name" value="RIBONUCLEASE VAPC22"/>
    <property type="match status" value="1"/>
</dbReference>
<protein>
    <recommendedName>
        <fullName evidence="1">PIN domain-containing protein</fullName>
    </recommendedName>
</protein>
<evidence type="ECO:0000313" key="2">
    <source>
        <dbReference type="EMBL" id="KIJ88467.1"/>
    </source>
</evidence>
<sequence length="145" mass="16570">MTDIEASNQDGLILDTHILIWYVEGIRLSEAQINLIDKIREQNKLYISAISIWEIVILENKGKIAFSIELNDWIDKLLSIPGLNLIDLSVSILIQSCLLPHYEHKDPADRFIIAATRTTNACLFTFDQKIIEYANLGYLKIIQAK</sequence>
<reference evidence="2 3" key="1">
    <citation type="submission" date="2014-12" db="EMBL/GenBank/DDBJ databases">
        <title>Whole genome sequence of Candidatus Rickettsia asemboensis strain NMRCii isolated from cat fleas in west Kenya.</title>
        <authorList>
            <person name="Jima D."/>
            <person name="Luce-Fedrow A."/>
            <person name="Yang Y."/>
            <person name="Maina A.N."/>
            <person name="Snesrud E.C."/>
            <person name="Jarman R.G."/>
            <person name="Richards A.L."/>
            <person name="Hang J."/>
        </authorList>
    </citation>
    <scope>NUCLEOTIDE SEQUENCE [LARGE SCALE GENOMIC DNA]</scope>
    <source>
        <strain evidence="2 3">NMRCii</strain>
    </source>
</reference>
<feature type="domain" description="PIN" evidence="1">
    <location>
        <begin position="13"/>
        <end position="134"/>
    </location>
</feature>
<dbReference type="EMBL" id="JWSW01000063">
    <property type="protein sequence ID" value="KIJ88467.1"/>
    <property type="molecule type" value="Genomic_DNA"/>
</dbReference>
<dbReference type="InterPro" id="IPR041705">
    <property type="entry name" value="PIN_Sll0205"/>
</dbReference>
<dbReference type="Proteomes" id="UP000031952">
    <property type="component" value="Unassembled WGS sequence"/>
</dbReference>
<dbReference type="InterPro" id="IPR002716">
    <property type="entry name" value="PIN_dom"/>
</dbReference>
<dbReference type="SUPFAM" id="SSF88723">
    <property type="entry name" value="PIN domain-like"/>
    <property type="match status" value="1"/>
</dbReference>
<evidence type="ECO:0000259" key="1">
    <source>
        <dbReference type="Pfam" id="PF01850"/>
    </source>
</evidence>
<dbReference type="Gene3D" id="3.40.50.1010">
    <property type="entry name" value="5'-nuclease"/>
    <property type="match status" value="1"/>
</dbReference>
<comment type="caution">
    <text evidence="2">The sequence shown here is derived from an EMBL/GenBank/DDBJ whole genome shotgun (WGS) entry which is preliminary data.</text>
</comment>
<dbReference type="InterPro" id="IPR029060">
    <property type="entry name" value="PIN-like_dom_sf"/>
</dbReference>
<dbReference type="AlphaFoldDB" id="A0A0C2LYN2"/>
<organism evidence="2 3">
    <name type="scientific">Rickettsia asembonensis</name>
    <dbReference type="NCBI Taxonomy" id="1068590"/>
    <lineage>
        <taxon>Bacteria</taxon>
        <taxon>Pseudomonadati</taxon>
        <taxon>Pseudomonadota</taxon>
        <taxon>Alphaproteobacteria</taxon>
        <taxon>Rickettsiales</taxon>
        <taxon>Rickettsiaceae</taxon>
        <taxon>Rickettsieae</taxon>
        <taxon>Rickettsia</taxon>
        <taxon>spotted fever group</taxon>
    </lineage>
</organism>